<reference evidence="3" key="1">
    <citation type="submission" date="2017-06" db="EMBL/GenBank/DDBJ databases">
        <authorList>
            <person name="Varghese N."/>
            <person name="Submissions S."/>
        </authorList>
    </citation>
    <scope>NUCLEOTIDE SEQUENCE [LARGE SCALE GENOMIC DNA]</scope>
    <source>
        <strain evidence="3">DSM 137</strain>
    </source>
</reference>
<organism evidence="2 3">
    <name type="scientific">Rhodoblastus acidophilus</name>
    <name type="common">Rhodopseudomonas acidophila</name>
    <dbReference type="NCBI Taxonomy" id="1074"/>
    <lineage>
        <taxon>Bacteria</taxon>
        <taxon>Pseudomonadati</taxon>
        <taxon>Pseudomonadota</taxon>
        <taxon>Alphaproteobacteria</taxon>
        <taxon>Hyphomicrobiales</taxon>
        <taxon>Rhodoblastaceae</taxon>
        <taxon>Rhodoblastus</taxon>
    </lineage>
</organism>
<dbReference type="CDD" id="cd00093">
    <property type="entry name" value="HTH_XRE"/>
    <property type="match status" value="1"/>
</dbReference>
<dbReference type="GO" id="GO:0003677">
    <property type="term" value="F:DNA binding"/>
    <property type="evidence" value="ECO:0007669"/>
    <property type="project" value="InterPro"/>
</dbReference>
<dbReference type="AlphaFoldDB" id="A0A212S9V4"/>
<dbReference type="Pfam" id="PF01381">
    <property type="entry name" value="HTH_3"/>
    <property type="match status" value="1"/>
</dbReference>
<dbReference type="InterPro" id="IPR010982">
    <property type="entry name" value="Lambda_DNA-bd_dom_sf"/>
</dbReference>
<dbReference type="OrthoDB" id="5462911at2"/>
<evidence type="ECO:0000313" key="2">
    <source>
        <dbReference type="EMBL" id="SNB82237.1"/>
    </source>
</evidence>
<dbReference type="Gene3D" id="1.10.260.40">
    <property type="entry name" value="lambda repressor-like DNA-binding domains"/>
    <property type="match status" value="1"/>
</dbReference>
<protein>
    <submittedName>
        <fullName evidence="2">Helix-turn-helix</fullName>
    </submittedName>
</protein>
<dbReference type="SUPFAM" id="SSF47413">
    <property type="entry name" value="lambda repressor-like DNA-binding domains"/>
    <property type="match status" value="1"/>
</dbReference>
<keyword evidence="3" id="KW-1185">Reference proteome</keyword>
<dbReference type="EMBL" id="FYDG01000019">
    <property type="protein sequence ID" value="SNB82237.1"/>
    <property type="molecule type" value="Genomic_DNA"/>
</dbReference>
<dbReference type="InterPro" id="IPR001387">
    <property type="entry name" value="Cro/C1-type_HTH"/>
</dbReference>
<dbReference type="SMART" id="SM00530">
    <property type="entry name" value="HTH_XRE"/>
    <property type="match status" value="1"/>
</dbReference>
<feature type="domain" description="HTH cro/C1-type" evidence="1">
    <location>
        <begin position="24"/>
        <end position="79"/>
    </location>
</feature>
<sequence length="107" mass="12562">MYTNPQKRSASDTYELRREAGRWLKERREACGLSQRQLAEMVGTEYYTFISQLETGRGRIPPDKYRIWAEALQMTARDFVLTLLPFYDPVTYEIVFAEGSDQERAAR</sequence>
<name>A0A212S9V4_RHOAC</name>
<evidence type="ECO:0000313" key="3">
    <source>
        <dbReference type="Proteomes" id="UP000198418"/>
    </source>
</evidence>
<dbReference type="RefSeq" id="WP_088522332.1">
    <property type="nucleotide sequence ID" value="NZ_FYDG01000019.1"/>
</dbReference>
<dbReference type="PROSITE" id="PS50943">
    <property type="entry name" value="HTH_CROC1"/>
    <property type="match status" value="1"/>
</dbReference>
<dbReference type="Proteomes" id="UP000198418">
    <property type="component" value="Unassembled WGS sequence"/>
</dbReference>
<gene>
    <name evidence="2" type="ORF">SAMN06265338_1198</name>
</gene>
<accession>A0A212S9V4</accession>
<evidence type="ECO:0000259" key="1">
    <source>
        <dbReference type="PROSITE" id="PS50943"/>
    </source>
</evidence>
<proteinExistence type="predicted"/>